<evidence type="ECO:0000256" key="2">
    <source>
        <dbReference type="ARBA" id="ARBA00022737"/>
    </source>
</evidence>
<feature type="non-terminal residue" evidence="4">
    <location>
        <position position="1"/>
    </location>
</feature>
<dbReference type="Gene3D" id="2.130.10.10">
    <property type="entry name" value="YVTN repeat-like/Quinoprotein amine dehydrogenase"/>
    <property type="match status" value="1"/>
</dbReference>
<dbReference type="PROSITE" id="PS50082">
    <property type="entry name" value="WD_REPEATS_2"/>
    <property type="match status" value="1"/>
</dbReference>
<keyword evidence="1 3" id="KW-0853">WD repeat</keyword>
<dbReference type="EMBL" id="BT044365">
    <property type="protein sequence ID" value="ACH92430.1"/>
    <property type="molecule type" value="mRNA"/>
</dbReference>
<dbReference type="PROSITE" id="PS00678">
    <property type="entry name" value="WD_REPEATS_1"/>
    <property type="match status" value="1"/>
</dbReference>
<dbReference type="SMART" id="SM00320">
    <property type="entry name" value="WD40"/>
    <property type="match status" value="4"/>
</dbReference>
<dbReference type="SUPFAM" id="SSF50978">
    <property type="entry name" value="WD40 repeat-like"/>
    <property type="match status" value="1"/>
</dbReference>
<protein>
    <submittedName>
        <fullName evidence="4">FI08018p</fullName>
    </submittedName>
</protein>
<keyword evidence="2" id="KW-0677">Repeat</keyword>
<sequence>RFKNRKILTKSKSGAPILRFTNILHSNVIETKLVIVDRSCTTTPPVMNQFGQPKQTQQQDYELPNPPNDTISALEFSPRSSSWNAICAGSWDNTVRIWEVQADRLVPKVMNSLEGTPFDVTWNDSGNKVYLSDSSGQVTEWDLESNQLRKVGLHARAARTCHWVGPYLATTSWDKSIRFWDPRAAIELTRMELPDRSYAADVLNDVAVVACGDRSILAYTLRGGPVEQGRMKSPGESNTQVRSVALHQNRDLTSWLIAKTNGMVFDQSMAHRTVSFPIRCHRRENSGILDVYAVNEVKVNMVTQHIATVGSDGVFCFWDSQMRSKLLESKVHPQPITKCAISGDGKLFAYALGYDWSKGHEYSDSSIKPHIFLRPFETNVAA</sequence>
<dbReference type="Pfam" id="PF00400">
    <property type="entry name" value="WD40"/>
    <property type="match status" value="2"/>
</dbReference>
<feature type="repeat" description="WD" evidence="3">
    <location>
        <begin position="64"/>
        <end position="108"/>
    </location>
</feature>
<dbReference type="ExpressionAtlas" id="B5RJ91">
    <property type="expression patterns" value="baseline and differential"/>
</dbReference>
<evidence type="ECO:0000256" key="1">
    <source>
        <dbReference type="ARBA" id="ARBA00022574"/>
    </source>
</evidence>
<organism evidence="4">
    <name type="scientific">Drosophila melanogaster</name>
    <name type="common">Fruit fly</name>
    <dbReference type="NCBI Taxonomy" id="7227"/>
    <lineage>
        <taxon>Eukaryota</taxon>
        <taxon>Metazoa</taxon>
        <taxon>Ecdysozoa</taxon>
        <taxon>Arthropoda</taxon>
        <taxon>Hexapoda</taxon>
        <taxon>Insecta</taxon>
        <taxon>Pterygota</taxon>
        <taxon>Neoptera</taxon>
        <taxon>Endopterygota</taxon>
        <taxon>Diptera</taxon>
        <taxon>Brachycera</taxon>
        <taxon>Muscomorpha</taxon>
        <taxon>Ephydroidea</taxon>
        <taxon>Drosophilidae</taxon>
        <taxon>Drosophila</taxon>
        <taxon>Sophophora</taxon>
    </lineage>
</organism>
<evidence type="ECO:0000256" key="3">
    <source>
        <dbReference type="PROSITE-ProRule" id="PRU00221"/>
    </source>
</evidence>
<dbReference type="InterPro" id="IPR019775">
    <property type="entry name" value="WD40_repeat_CS"/>
</dbReference>
<accession>B5RJ91</accession>
<dbReference type="VEuPathDB" id="VectorBase:FBgn0034838"/>
<reference evidence="4" key="1">
    <citation type="submission" date="2008-09" db="EMBL/GenBank/DDBJ databases">
        <authorList>
            <person name="Carlson J."/>
            <person name="Booth B."/>
            <person name="Frise E."/>
            <person name="Park S."/>
            <person name="Wan K."/>
            <person name="Yu C."/>
            <person name="Celniker S."/>
        </authorList>
    </citation>
    <scope>NUCLEOTIDE SEQUENCE</scope>
</reference>
<dbReference type="HOGENOM" id="CLU_038526_1_0_1"/>
<dbReference type="InterPro" id="IPR001680">
    <property type="entry name" value="WD40_rpt"/>
</dbReference>
<dbReference type="InterPro" id="IPR036322">
    <property type="entry name" value="WD40_repeat_dom_sf"/>
</dbReference>
<dbReference type="OrthoDB" id="256303at2759"/>
<dbReference type="AlphaFoldDB" id="B5RJ91"/>
<dbReference type="InterPro" id="IPR015943">
    <property type="entry name" value="WD40/YVTN_repeat-like_dom_sf"/>
</dbReference>
<dbReference type="Bgee" id="FBgn0034838">
    <property type="expression patterns" value="Expressed in spermatocyte in testis and 20 other cell types or tissues"/>
</dbReference>
<evidence type="ECO:0000313" key="4">
    <source>
        <dbReference type="EMBL" id="ACH92430.1"/>
    </source>
</evidence>
<dbReference type="PANTHER" id="PTHR10971">
    <property type="entry name" value="MRNA EXPORT FACTOR AND BUB3"/>
    <property type="match status" value="1"/>
</dbReference>
<name>B5RJ91_DROME</name>
<proteinExistence type="evidence at transcript level"/>